<feature type="compositionally biased region" description="Low complexity" evidence="3">
    <location>
        <begin position="312"/>
        <end position="324"/>
    </location>
</feature>
<name>A0A814NF84_9BILA</name>
<dbReference type="Proteomes" id="UP000663832">
    <property type="component" value="Unassembled WGS sequence"/>
</dbReference>
<dbReference type="EMBL" id="CAJNOM010000122">
    <property type="protein sequence ID" value="CAF1092023.1"/>
    <property type="molecule type" value="Genomic_DNA"/>
</dbReference>
<dbReference type="GO" id="GO:0033962">
    <property type="term" value="P:P-body assembly"/>
    <property type="evidence" value="ECO:0007669"/>
    <property type="project" value="TreeGrafter"/>
</dbReference>
<evidence type="ECO:0000259" key="4">
    <source>
        <dbReference type="PROSITE" id="PS51512"/>
    </source>
</evidence>
<dbReference type="SUPFAM" id="SSF50182">
    <property type="entry name" value="Sm-like ribonucleoproteins"/>
    <property type="match status" value="1"/>
</dbReference>
<evidence type="ECO:0000259" key="6">
    <source>
        <dbReference type="PROSITE" id="PS52002"/>
    </source>
</evidence>
<dbReference type="GO" id="GO:0000932">
    <property type="term" value="C:P-body"/>
    <property type="evidence" value="ECO:0007669"/>
    <property type="project" value="TreeGrafter"/>
</dbReference>
<feature type="compositionally biased region" description="Basic and acidic residues" evidence="3">
    <location>
        <begin position="374"/>
        <end position="397"/>
    </location>
</feature>
<comment type="caution">
    <text evidence="8">The sequence shown here is derived from an EMBL/GenBank/DDBJ whole genome shotgun (WGS) entry which is preliminary data.</text>
</comment>
<feature type="domain" description="Sm" evidence="6">
    <location>
        <begin position="14"/>
        <end position="96"/>
    </location>
</feature>
<gene>
    <name evidence="7" type="ORF">BJG266_LOCUS14199</name>
    <name evidence="8" type="ORF">QVE165_LOCUS19818</name>
</gene>
<feature type="compositionally biased region" description="Low complexity" evidence="3">
    <location>
        <begin position="520"/>
        <end position="535"/>
    </location>
</feature>
<dbReference type="InterPro" id="IPR019050">
    <property type="entry name" value="FDF_dom"/>
</dbReference>
<dbReference type="PROSITE" id="PS52002">
    <property type="entry name" value="SM"/>
    <property type="match status" value="1"/>
</dbReference>
<organism evidence="8 9">
    <name type="scientific">Adineta steineri</name>
    <dbReference type="NCBI Taxonomy" id="433720"/>
    <lineage>
        <taxon>Eukaryota</taxon>
        <taxon>Metazoa</taxon>
        <taxon>Spiralia</taxon>
        <taxon>Gnathifera</taxon>
        <taxon>Rotifera</taxon>
        <taxon>Eurotatoria</taxon>
        <taxon>Bdelloidea</taxon>
        <taxon>Adinetida</taxon>
        <taxon>Adinetidae</taxon>
        <taxon>Adineta</taxon>
    </lineage>
</organism>
<protein>
    <submittedName>
        <fullName evidence="8">Uncharacterized protein</fullName>
    </submittedName>
</protein>
<dbReference type="InterPro" id="IPR010920">
    <property type="entry name" value="LSM_dom_sf"/>
</dbReference>
<dbReference type="CDD" id="cd01736">
    <property type="entry name" value="LSm14_N"/>
    <property type="match status" value="1"/>
</dbReference>
<feature type="domain" description="FFD box profile" evidence="5">
    <location>
        <begin position="428"/>
        <end position="444"/>
    </location>
</feature>
<feature type="compositionally biased region" description="Low complexity" evidence="3">
    <location>
        <begin position="212"/>
        <end position="222"/>
    </location>
</feature>
<feature type="short sequence motif" description="FFD box" evidence="2">
    <location>
        <begin position="428"/>
        <end position="444"/>
    </location>
</feature>
<dbReference type="InterPro" id="IPR025761">
    <property type="entry name" value="FFD_box"/>
</dbReference>
<feature type="region of interest" description="Disordered" evidence="3">
    <location>
        <begin position="474"/>
        <end position="541"/>
    </location>
</feature>
<evidence type="ECO:0000313" key="9">
    <source>
        <dbReference type="Proteomes" id="UP000663832"/>
    </source>
</evidence>
<keyword evidence="9" id="KW-1185">Reference proteome</keyword>
<evidence type="ECO:0000313" key="8">
    <source>
        <dbReference type="EMBL" id="CAF1092023.1"/>
    </source>
</evidence>
<dbReference type="AlphaFoldDB" id="A0A814NF84"/>
<dbReference type="PANTHER" id="PTHR13586:SF0">
    <property type="entry name" value="TRAILER HITCH, ISOFORM H"/>
    <property type="match status" value="1"/>
</dbReference>
<evidence type="ECO:0000256" key="3">
    <source>
        <dbReference type="SAM" id="MobiDB-lite"/>
    </source>
</evidence>
<dbReference type="GO" id="GO:0034063">
    <property type="term" value="P:stress granule assembly"/>
    <property type="evidence" value="ECO:0007669"/>
    <property type="project" value="TreeGrafter"/>
</dbReference>
<feature type="compositionally biased region" description="Low complexity" evidence="3">
    <location>
        <begin position="288"/>
        <end position="299"/>
    </location>
</feature>
<feature type="compositionally biased region" description="Polar residues" evidence="3">
    <location>
        <begin position="154"/>
        <end position="184"/>
    </location>
</feature>
<evidence type="ECO:0000256" key="1">
    <source>
        <dbReference type="ARBA" id="ARBA00010415"/>
    </source>
</evidence>
<dbReference type="SMART" id="SM01199">
    <property type="entry name" value="FDF"/>
    <property type="match status" value="1"/>
</dbReference>
<proteinExistence type="inferred from homology"/>
<evidence type="ECO:0000313" key="7">
    <source>
        <dbReference type="EMBL" id="CAF0968436.1"/>
    </source>
</evidence>
<dbReference type="PANTHER" id="PTHR13586">
    <property type="entry name" value="SCD6 PROTEIN-RELATED"/>
    <property type="match status" value="1"/>
</dbReference>
<dbReference type="InterPro" id="IPR025762">
    <property type="entry name" value="DFDF"/>
</dbReference>
<feature type="compositionally biased region" description="Polar residues" evidence="3">
    <location>
        <begin position="117"/>
        <end position="140"/>
    </location>
</feature>
<dbReference type="Pfam" id="PF12701">
    <property type="entry name" value="LSM14"/>
    <property type="match status" value="1"/>
</dbReference>
<dbReference type="Gene3D" id="2.30.30.100">
    <property type="match status" value="1"/>
</dbReference>
<dbReference type="PROSITE" id="PS51512">
    <property type="entry name" value="DFDF"/>
    <property type="match status" value="1"/>
</dbReference>
<feature type="compositionally biased region" description="Low complexity" evidence="3">
    <location>
        <begin position="478"/>
        <end position="511"/>
    </location>
</feature>
<feature type="region of interest" description="Disordered" evidence="3">
    <location>
        <begin position="1"/>
        <end position="21"/>
    </location>
</feature>
<feature type="region of interest" description="Disordered" evidence="3">
    <location>
        <begin position="114"/>
        <end position="342"/>
    </location>
</feature>
<feature type="region of interest" description="Disordered" evidence="3">
    <location>
        <begin position="374"/>
        <end position="432"/>
    </location>
</feature>
<feature type="compositionally biased region" description="Low complexity" evidence="3">
    <location>
        <begin position="236"/>
        <end position="274"/>
    </location>
</feature>
<sequence length="541" mass="62286">MSLANNSSIKKPSATGTTDSPYLGSKISLVSKAKIRYEGILYTIDANESTVALSKVRSFGTEDRPTDRPVPARDEIFEYIIFRGADIEDLQVREPPQSTLTQDPAIVESSMYPAGARSTNMGTNNLGGNQTRSSSNQGTMPSPPVQQGLGKGLKSSSNTDPLRQLNLNQQQTSRPFSQQPTSAAQHDGQDYSYNNQRRGRQQQDYYNDFSSNNNNNNTNNRRGNQKQGYAEWPRTNNNNNSGWDNNGYRQQQQQQQQQQTQRYPRQQQQQQQQQNYEGNRFYPQKRTNNGQQGYNNYYNYRERRNSTGGITGNQQRNNTNNNNRQQRERTDSIRGNSNNRSTLKFIGDFDFEKSNAEFDKNAIEDEIKKSLSIKPTKDKTDETSTTENDKEKEKENDEQQPQEQSQQPPNTSTVQLDQQEHDPNNPDGFYDKQKSFFDRISCETTEKEKTISRRNWNEERRINAETFGLKYRPMQQTGNYNQRNGQGGYNNYNRRNNNGQQSYYGNGARYQRGGGGNYGDGQQRSRNTTYYNNTNKRMQAY</sequence>
<dbReference type="OrthoDB" id="21539at2759"/>
<accession>A0A814NF84</accession>
<feature type="domain" description="DFDF" evidence="4">
    <location>
        <begin position="337"/>
        <end position="373"/>
    </location>
</feature>
<feature type="compositionally biased region" description="Polar residues" evidence="3">
    <location>
        <begin position="191"/>
        <end position="211"/>
    </location>
</feature>
<evidence type="ECO:0000256" key="2">
    <source>
        <dbReference type="PROSITE-ProRule" id="PRU00846"/>
    </source>
</evidence>
<feature type="compositionally biased region" description="Basic and acidic residues" evidence="3">
    <location>
        <begin position="418"/>
        <end position="432"/>
    </location>
</feature>
<dbReference type="EMBL" id="CAJNOI010000059">
    <property type="protein sequence ID" value="CAF0968436.1"/>
    <property type="molecule type" value="Genomic_DNA"/>
</dbReference>
<feature type="compositionally biased region" description="Polar residues" evidence="3">
    <location>
        <begin position="333"/>
        <end position="342"/>
    </location>
</feature>
<evidence type="ECO:0000259" key="5">
    <source>
        <dbReference type="PROSITE" id="PS51513"/>
    </source>
</evidence>
<dbReference type="SMART" id="SM01271">
    <property type="entry name" value="LSM14"/>
    <property type="match status" value="1"/>
</dbReference>
<dbReference type="PROSITE" id="PS51513">
    <property type="entry name" value="FFD"/>
    <property type="match status" value="1"/>
</dbReference>
<feature type="compositionally biased region" description="Low complexity" evidence="3">
    <location>
        <begin position="399"/>
        <end position="409"/>
    </location>
</feature>
<comment type="similarity">
    <text evidence="1">Belongs to the LSM14 family.</text>
</comment>
<dbReference type="InterPro" id="IPR025609">
    <property type="entry name" value="Lsm14-like_N"/>
</dbReference>
<dbReference type="GO" id="GO:0003729">
    <property type="term" value="F:mRNA binding"/>
    <property type="evidence" value="ECO:0007669"/>
    <property type="project" value="TreeGrafter"/>
</dbReference>
<dbReference type="Proteomes" id="UP000663877">
    <property type="component" value="Unassembled WGS sequence"/>
</dbReference>
<reference evidence="8" key="1">
    <citation type="submission" date="2021-02" db="EMBL/GenBank/DDBJ databases">
        <authorList>
            <person name="Nowell W R."/>
        </authorList>
    </citation>
    <scope>NUCLEOTIDE SEQUENCE</scope>
</reference>
<dbReference type="InterPro" id="IPR047575">
    <property type="entry name" value="Sm"/>
</dbReference>
<feature type="compositionally biased region" description="Polar residues" evidence="3">
    <location>
        <begin position="1"/>
        <end position="20"/>
    </location>
</feature>